<name>A0A9P4JVC0_9PLEO</name>
<keyword evidence="2" id="KW-1185">Reference proteome</keyword>
<dbReference type="Gene3D" id="3.40.630.30">
    <property type="match status" value="1"/>
</dbReference>
<dbReference type="InterPro" id="IPR016181">
    <property type="entry name" value="Acyl_CoA_acyltransferase"/>
</dbReference>
<dbReference type="OrthoDB" id="2744543at2759"/>
<evidence type="ECO:0000313" key="1">
    <source>
        <dbReference type="EMBL" id="KAF2203203.1"/>
    </source>
</evidence>
<dbReference type="InterPro" id="IPR052523">
    <property type="entry name" value="Trichothecene_AcTrans"/>
</dbReference>
<dbReference type="PANTHER" id="PTHR42791">
    <property type="entry name" value="GNAT FAMILY ACETYLTRANSFERASE"/>
    <property type="match status" value="1"/>
</dbReference>
<dbReference type="EMBL" id="ML993910">
    <property type="protein sequence ID" value="KAF2203203.1"/>
    <property type="molecule type" value="Genomic_DNA"/>
</dbReference>
<organism evidence="1 2">
    <name type="scientific">Delitschia confertaspora ATCC 74209</name>
    <dbReference type="NCBI Taxonomy" id="1513339"/>
    <lineage>
        <taxon>Eukaryota</taxon>
        <taxon>Fungi</taxon>
        <taxon>Dikarya</taxon>
        <taxon>Ascomycota</taxon>
        <taxon>Pezizomycotina</taxon>
        <taxon>Dothideomycetes</taxon>
        <taxon>Pleosporomycetidae</taxon>
        <taxon>Pleosporales</taxon>
        <taxon>Delitschiaceae</taxon>
        <taxon>Delitschia</taxon>
    </lineage>
</organism>
<evidence type="ECO:0000313" key="2">
    <source>
        <dbReference type="Proteomes" id="UP000799536"/>
    </source>
</evidence>
<accession>A0A9P4JVC0</accession>
<dbReference type="AlphaFoldDB" id="A0A9P4JVC0"/>
<evidence type="ECO:0008006" key="3">
    <source>
        <dbReference type="Google" id="ProtNLM"/>
    </source>
</evidence>
<protein>
    <recommendedName>
        <fullName evidence="3">Acetyltransferase, GNAT family</fullName>
    </recommendedName>
</protein>
<reference evidence="1" key="1">
    <citation type="journal article" date="2020" name="Stud. Mycol.">
        <title>101 Dothideomycetes genomes: a test case for predicting lifestyles and emergence of pathogens.</title>
        <authorList>
            <person name="Haridas S."/>
            <person name="Albert R."/>
            <person name="Binder M."/>
            <person name="Bloem J."/>
            <person name="Labutti K."/>
            <person name="Salamov A."/>
            <person name="Andreopoulos B."/>
            <person name="Baker S."/>
            <person name="Barry K."/>
            <person name="Bills G."/>
            <person name="Bluhm B."/>
            <person name="Cannon C."/>
            <person name="Castanera R."/>
            <person name="Culley D."/>
            <person name="Daum C."/>
            <person name="Ezra D."/>
            <person name="Gonzalez J."/>
            <person name="Henrissat B."/>
            <person name="Kuo A."/>
            <person name="Liang C."/>
            <person name="Lipzen A."/>
            <person name="Lutzoni F."/>
            <person name="Magnuson J."/>
            <person name="Mondo S."/>
            <person name="Nolan M."/>
            <person name="Ohm R."/>
            <person name="Pangilinan J."/>
            <person name="Park H.-J."/>
            <person name="Ramirez L."/>
            <person name="Alfaro M."/>
            <person name="Sun H."/>
            <person name="Tritt A."/>
            <person name="Yoshinaga Y."/>
            <person name="Zwiers L.-H."/>
            <person name="Turgeon B."/>
            <person name="Goodwin S."/>
            <person name="Spatafora J."/>
            <person name="Crous P."/>
            <person name="Grigoriev I."/>
        </authorList>
    </citation>
    <scope>NUCLEOTIDE SEQUENCE</scope>
    <source>
        <strain evidence="1">ATCC 74209</strain>
    </source>
</reference>
<gene>
    <name evidence="1" type="ORF">GQ43DRAFT_279302</name>
</gene>
<dbReference type="Proteomes" id="UP000799536">
    <property type="component" value="Unassembled WGS sequence"/>
</dbReference>
<comment type="caution">
    <text evidence="1">The sequence shown here is derived from an EMBL/GenBank/DDBJ whole genome shotgun (WGS) entry which is preliminary data.</text>
</comment>
<sequence>MMSEATGKPEIPSIRLATLSDIPAIARCWYEAFFDDVVIGEIMHPNRKQYPEDVYYFLLRGIRERFFDWTHQFVVAVIKDGNGEKVVGAADWRRLGEGGRARELSRVDPRNLLAPTLSLINKLSLFLYPNRAADPTRTAFLTSAVEDSKRFWTGERAECWDLYVCGVHPEWQSKGVGLKLVGWGTERADEEAVVCSVITGDSKRGFYGRKGFVRCGNVFNSSVGERKRAWWLYQK</sequence>
<proteinExistence type="predicted"/>
<dbReference type="SUPFAM" id="SSF55729">
    <property type="entry name" value="Acyl-CoA N-acyltransferases (Nat)"/>
    <property type="match status" value="1"/>
</dbReference>
<dbReference type="PANTHER" id="PTHR42791:SF16">
    <property type="entry name" value="N-ACETYLTRANSFERASE DOMAIN-CONTAINING PROTEIN"/>
    <property type="match status" value="1"/>
</dbReference>